<evidence type="ECO:0000313" key="3">
    <source>
        <dbReference type="EMBL" id="MDN3919403.1"/>
    </source>
</evidence>
<evidence type="ECO:0000313" key="4">
    <source>
        <dbReference type="Proteomes" id="UP001228044"/>
    </source>
</evidence>
<feature type="domain" description="Integrase catalytic" evidence="2">
    <location>
        <begin position="511"/>
        <end position="703"/>
    </location>
</feature>
<dbReference type="InterPro" id="IPR001584">
    <property type="entry name" value="Integrase_cat-core"/>
</dbReference>
<dbReference type="InterPro" id="IPR036397">
    <property type="entry name" value="RNaseH_sf"/>
</dbReference>
<proteinExistence type="predicted"/>
<dbReference type="Gene3D" id="3.30.420.10">
    <property type="entry name" value="Ribonuclease H-like superfamily/Ribonuclease H"/>
    <property type="match status" value="1"/>
</dbReference>
<feature type="region of interest" description="Disordered" evidence="1">
    <location>
        <begin position="804"/>
        <end position="833"/>
    </location>
</feature>
<dbReference type="EMBL" id="JAUHHC010000001">
    <property type="protein sequence ID" value="MDN3919403.1"/>
    <property type="molecule type" value="Genomic_DNA"/>
</dbReference>
<reference evidence="3 4" key="1">
    <citation type="submission" date="2023-06" db="EMBL/GenBank/DDBJ databases">
        <title>Pelomonas sp. PFR6 16S ribosomal RNA gene Genome sequencing and assembly.</title>
        <authorList>
            <person name="Woo H."/>
        </authorList>
    </citation>
    <scope>NUCLEOTIDE SEQUENCE [LARGE SCALE GENOMIC DNA]</scope>
    <source>
        <strain evidence="3 4">PFR6</strain>
    </source>
</reference>
<dbReference type="PROSITE" id="PS50994">
    <property type="entry name" value="INTEGRASE"/>
    <property type="match status" value="1"/>
</dbReference>
<dbReference type="SUPFAM" id="SSF53098">
    <property type="entry name" value="Ribonuclease H-like"/>
    <property type="match status" value="1"/>
</dbReference>
<evidence type="ECO:0000259" key="2">
    <source>
        <dbReference type="PROSITE" id="PS50994"/>
    </source>
</evidence>
<feature type="region of interest" description="Disordered" evidence="1">
    <location>
        <begin position="883"/>
        <end position="908"/>
    </location>
</feature>
<dbReference type="RefSeq" id="WP_290357707.1">
    <property type="nucleotide sequence ID" value="NZ_JAUHHC010000001.1"/>
</dbReference>
<gene>
    <name evidence="3" type="ORF">QWJ38_03815</name>
</gene>
<comment type="caution">
    <text evidence="3">The sequence shown here is derived from an EMBL/GenBank/DDBJ whole genome shotgun (WGS) entry which is preliminary data.</text>
</comment>
<accession>A0ABT8DN70</accession>
<dbReference type="InterPro" id="IPR012337">
    <property type="entry name" value="RNaseH-like_sf"/>
</dbReference>
<dbReference type="Proteomes" id="UP001228044">
    <property type="component" value="Unassembled WGS sequence"/>
</dbReference>
<keyword evidence="4" id="KW-1185">Reference proteome</keyword>
<name>A0ABT8DN70_9BURK</name>
<sequence length="939" mass="107019">MSQEWKPTQAQEAHLENLFIRLNMPQEGRVFVNETIRLSPCRPVDNHRGNVMFKFMSGKNHRPMELESRSGEYPQAILLENDPDVVMWLCQAPQQTLDFKRPDGTRYARTPYTLDFLVVRKDKIVAIETRDESVLTALYAKNPEQFHYDGKSDRWSYRAAEDHFAAMGIEFQLIANRQIDSTLVNNTRFLEDFLSDKAEAIDDLALQRLRNALASEKRISYFRAIDDYKLTADQVLYAIANQLVYVDLTTDRVDRADALSIYENKQVREVFRVKELQELGPIEPIPGSMHLRTGTRFVLQGREHYVVLCGERDIEVRDSDGNARTFSIDFLKMAFDRKEIEVDGIMPAAGARALADCSELELTDALRRLNAMDKNDTSFYSERSLSRYRLKTENIPTRFGKLMALVDQVRNRGHRRPRFTEADEELISKAIEEKYNQPEGCSLTKAFSDYNDLCQAYESNHPEKPKPTRVSFTTFCLRARVQGDVVARKGKRIGYQQKPIISTVSDPYPVHGVRPHEICYIDHTTMNLALTSGQEEIDLGKAYLSVAQDGYTTQARALILTYDPPSTTTVLLILRDYVRRYKRLPTMLSLDNAKEFRGSGLRAFCEMFGIDLRFRAPGQPRGGAPVESLIGAIEKEVVSGMKGNTILLKNARLVTKSVNGFNRAEHTLISAYKIIEQYLFVDRNERPHPTLNKTPNELELEGFANCGERLHTYVRYDDNLMLATSPFATRVLHLVCPRRGVWVDNMWYRHPQLRGLPKDTKVRVRIEPFASRVVYVEVKGRWHAAVGRNSRVMDGRTVRETEMARRKNAKEAANNSRKTRIYGGTKDGNPRSLRPEDYDHRLRAQQAEVKELLNQLGLLGAIKVDPDLLDGEEAFDIMRAPELSPAREANKTEPAVTQPPPEPTATPMAAAPVVQPMAAANQENMSEAPTRTLVTTGFF</sequence>
<protein>
    <submittedName>
        <fullName evidence="3">DDE-type integrase/transposase/recombinase</fullName>
    </submittedName>
</protein>
<evidence type="ECO:0000256" key="1">
    <source>
        <dbReference type="SAM" id="MobiDB-lite"/>
    </source>
</evidence>
<organism evidence="3 4">
    <name type="scientific">Roseateles violae</name>
    <dbReference type="NCBI Taxonomy" id="3058042"/>
    <lineage>
        <taxon>Bacteria</taxon>
        <taxon>Pseudomonadati</taxon>
        <taxon>Pseudomonadota</taxon>
        <taxon>Betaproteobacteria</taxon>
        <taxon>Burkholderiales</taxon>
        <taxon>Sphaerotilaceae</taxon>
        <taxon>Roseateles</taxon>
    </lineage>
</organism>